<name>A0A8C3XVJ6_CHESE</name>
<sequence>MPRTGPGPGRSACRETAPTSAGRGSDCGCSGRTPASSPLASCCAVLLYGFSLATPPQRWLHLSARRAMPLRYHYVAVPQLDIFGSRSVANSAYRVQLGEKRIFDQSRNQTFSSVKRIVPHPNFNSSTLLADIALVELEKPIAFTATIKVFLRTTHSQPVELLASGCYAGQKYNSVPKGIRSIHGG</sequence>
<protein>
    <recommendedName>
        <fullName evidence="2">Peptidase S1 domain-containing protein</fullName>
    </recommendedName>
</protein>
<evidence type="ECO:0000313" key="4">
    <source>
        <dbReference type="Proteomes" id="UP000694403"/>
    </source>
</evidence>
<dbReference type="InterPro" id="IPR043504">
    <property type="entry name" value="Peptidase_S1_PA_chymotrypsin"/>
</dbReference>
<evidence type="ECO:0000256" key="1">
    <source>
        <dbReference type="SAM" id="MobiDB-lite"/>
    </source>
</evidence>
<keyword evidence="4" id="KW-1185">Reference proteome</keyword>
<dbReference type="GO" id="GO:0006508">
    <property type="term" value="P:proteolysis"/>
    <property type="evidence" value="ECO:0007669"/>
    <property type="project" value="InterPro"/>
</dbReference>
<dbReference type="SUPFAM" id="SSF50494">
    <property type="entry name" value="Trypsin-like serine proteases"/>
    <property type="match status" value="1"/>
</dbReference>
<dbReference type="Ensembl" id="ENSCSRT00000026922.1">
    <property type="protein sequence ID" value="ENSCSRP00000025840.1"/>
    <property type="gene ID" value="ENSCSRG00000019272.1"/>
</dbReference>
<feature type="domain" description="Peptidase S1" evidence="2">
    <location>
        <begin position="90"/>
        <end position="159"/>
    </location>
</feature>
<dbReference type="AlphaFoldDB" id="A0A8C3XVJ6"/>
<evidence type="ECO:0000259" key="2">
    <source>
        <dbReference type="Pfam" id="PF00089"/>
    </source>
</evidence>
<evidence type="ECO:0000313" key="3">
    <source>
        <dbReference type="Ensembl" id="ENSCSRP00000025840.1"/>
    </source>
</evidence>
<dbReference type="Pfam" id="PF00089">
    <property type="entry name" value="Trypsin"/>
    <property type="match status" value="1"/>
</dbReference>
<dbReference type="GO" id="GO:0004252">
    <property type="term" value="F:serine-type endopeptidase activity"/>
    <property type="evidence" value="ECO:0007669"/>
    <property type="project" value="InterPro"/>
</dbReference>
<feature type="region of interest" description="Disordered" evidence="1">
    <location>
        <begin position="1"/>
        <end position="28"/>
    </location>
</feature>
<reference evidence="3" key="1">
    <citation type="submission" date="2025-08" db="UniProtKB">
        <authorList>
            <consortium name="Ensembl"/>
        </authorList>
    </citation>
    <scope>IDENTIFICATION</scope>
</reference>
<dbReference type="InterPro" id="IPR001254">
    <property type="entry name" value="Trypsin_dom"/>
</dbReference>
<accession>A0A8C3XVJ6</accession>
<dbReference type="Proteomes" id="UP000694403">
    <property type="component" value="Unplaced"/>
</dbReference>
<proteinExistence type="predicted"/>
<dbReference type="Gene3D" id="2.40.10.10">
    <property type="entry name" value="Trypsin-like serine proteases"/>
    <property type="match status" value="1"/>
</dbReference>
<organism evidence="3 4">
    <name type="scientific">Chelydra serpentina</name>
    <name type="common">Snapping turtle</name>
    <name type="synonym">Testudo serpentina</name>
    <dbReference type="NCBI Taxonomy" id="8475"/>
    <lineage>
        <taxon>Eukaryota</taxon>
        <taxon>Metazoa</taxon>
        <taxon>Chordata</taxon>
        <taxon>Craniata</taxon>
        <taxon>Vertebrata</taxon>
        <taxon>Euteleostomi</taxon>
        <taxon>Archelosauria</taxon>
        <taxon>Testudinata</taxon>
        <taxon>Testudines</taxon>
        <taxon>Cryptodira</taxon>
        <taxon>Durocryptodira</taxon>
        <taxon>Americhelydia</taxon>
        <taxon>Chelydroidea</taxon>
        <taxon>Chelydridae</taxon>
        <taxon>Chelydra</taxon>
    </lineage>
</organism>
<dbReference type="InterPro" id="IPR009003">
    <property type="entry name" value="Peptidase_S1_PA"/>
</dbReference>
<reference evidence="3" key="2">
    <citation type="submission" date="2025-09" db="UniProtKB">
        <authorList>
            <consortium name="Ensembl"/>
        </authorList>
    </citation>
    <scope>IDENTIFICATION</scope>
</reference>